<reference evidence="2 3" key="1">
    <citation type="journal article" date="2018" name="Genome Biol. Evol.">
        <title>Multiple Roots of Fruiting Body Formation in Amoebozoa.</title>
        <authorList>
            <person name="Hillmann F."/>
            <person name="Forbes G."/>
            <person name="Novohradska S."/>
            <person name="Ferling I."/>
            <person name="Riege K."/>
            <person name="Groth M."/>
            <person name="Westermann M."/>
            <person name="Marz M."/>
            <person name="Spaller T."/>
            <person name="Winckler T."/>
            <person name="Schaap P."/>
            <person name="Glockner G."/>
        </authorList>
    </citation>
    <scope>NUCLEOTIDE SEQUENCE [LARGE SCALE GENOMIC DNA]</scope>
    <source>
        <strain evidence="2 3">Jena</strain>
    </source>
</reference>
<dbReference type="Proteomes" id="UP000241769">
    <property type="component" value="Unassembled WGS sequence"/>
</dbReference>
<proteinExistence type="predicted"/>
<accession>A0A2P6NT05</accession>
<evidence type="ECO:0000256" key="1">
    <source>
        <dbReference type="SAM" id="MobiDB-lite"/>
    </source>
</evidence>
<organism evidence="2 3">
    <name type="scientific">Planoprotostelium fungivorum</name>
    <dbReference type="NCBI Taxonomy" id="1890364"/>
    <lineage>
        <taxon>Eukaryota</taxon>
        <taxon>Amoebozoa</taxon>
        <taxon>Evosea</taxon>
        <taxon>Variosea</taxon>
        <taxon>Cavosteliida</taxon>
        <taxon>Cavosteliaceae</taxon>
        <taxon>Planoprotostelium</taxon>
    </lineage>
</organism>
<comment type="caution">
    <text evidence="2">The sequence shown here is derived from an EMBL/GenBank/DDBJ whole genome shotgun (WGS) entry which is preliminary data.</text>
</comment>
<feature type="compositionally biased region" description="Low complexity" evidence="1">
    <location>
        <begin position="32"/>
        <end position="44"/>
    </location>
</feature>
<evidence type="ECO:0000313" key="3">
    <source>
        <dbReference type="Proteomes" id="UP000241769"/>
    </source>
</evidence>
<dbReference type="AlphaFoldDB" id="A0A2P6NT05"/>
<name>A0A2P6NT05_9EUKA</name>
<sequence>MHTPVTDQLFGERGISYFENHPTLFRHPHEFSTTSTPTSSASKTAIDTIKTLT</sequence>
<dbReference type="InParanoid" id="A0A2P6NT05"/>
<keyword evidence="3" id="KW-1185">Reference proteome</keyword>
<gene>
    <name evidence="2" type="ORF">PROFUN_04835</name>
</gene>
<feature type="region of interest" description="Disordered" evidence="1">
    <location>
        <begin position="28"/>
        <end position="53"/>
    </location>
</feature>
<protein>
    <submittedName>
        <fullName evidence="2">Uncharacterized protein</fullName>
    </submittedName>
</protein>
<dbReference type="EMBL" id="MDYQ01000023">
    <property type="protein sequence ID" value="PRP87099.1"/>
    <property type="molecule type" value="Genomic_DNA"/>
</dbReference>
<evidence type="ECO:0000313" key="2">
    <source>
        <dbReference type="EMBL" id="PRP87099.1"/>
    </source>
</evidence>